<feature type="domain" description="FlgD/Vpr Ig-like" evidence="3">
    <location>
        <begin position="339"/>
        <end position="401"/>
    </location>
</feature>
<dbReference type="InterPro" id="IPR050952">
    <property type="entry name" value="TRIM-NHL_E3_ligases"/>
</dbReference>
<organism evidence="4 5">
    <name type="scientific">candidate division WOR-3 bacterium JGI_Cruoil_03_51_56</name>
    <dbReference type="NCBI Taxonomy" id="1973747"/>
    <lineage>
        <taxon>Bacteria</taxon>
        <taxon>Bacteria division WOR-3</taxon>
    </lineage>
</organism>
<keyword evidence="1" id="KW-0677">Repeat</keyword>
<dbReference type="EMBL" id="NOZP01000030">
    <property type="protein sequence ID" value="OYD16988.1"/>
    <property type="molecule type" value="Genomic_DNA"/>
</dbReference>
<dbReference type="Proteomes" id="UP000215559">
    <property type="component" value="Unassembled WGS sequence"/>
</dbReference>
<accession>A0A235BXA6</accession>
<dbReference type="Pfam" id="PF13860">
    <property type="entry name" value="FlgD_ig"/>
    <property type="match status" value="1"/>
</dbReference>
<sequence length="426" mass="47915">MRLLLVFLLTADAPTTLLVPPFSHTLGFHRVGRFYLELYLGKDFKIADPEGMCGAKMIEEDDPSTSRDDHILTLFAVNSGTGQVIYNVKLVKPGIFPSPGSDSCQFDRPHGICCNPKGDVYIADTGNNRIVRLRYTQGRLHWVSVLDSCLKAPSDVDLDSRGRVYVADTDNNRIVIYNPNGTIYAVWTPGLERPTAIAVLDQNADYNEYGINSAVVIDRNQTRIEQLSLSGQIRRQVGMRRIGFDEAAFSYCAFDRHGNVYVTDRTNSEIHIFDPNLKYLVSYGKPGEFNSPRGIVIWRRFGQLFVNETEGGQYYWIGLDAYFIGCYPPEFNSGRPGTTIAFYITETATVTVIITNNSGTKVRTLTPPHAQRPGEVLIVWDGKDNDGNLVKEGNYRISITVKPTYSKQKYIFKKELVGRVRRVPDI</sequence>
<feature type="repeat" description="NHL" evidence="2">
    <location>
        <begin position="253"/>
        <end position="276"/>
    </location>
</feature>
<evidence type="ECO:0000313" key="4">
    <source>
        <dbReference type="EMBL" id="OYD16988.1"/>
    </source>
</evidence>
<evidence type="ECO:0000256" key="2">
    <source>
        <dbReference type="PROSITE-ProRule" id="PRU00504"/>
    </source>
</evidence>
<protein>
    <recommendedName>
        <fullName evidence="3">FlgD/Vpr Ig-like domain-containing protein</fullName>
    </recommendedName>
</protein>
<dbReference type="InterPro" id="IPR001258">
    <property type="entry name" value="NHL_repeat"/>
</dbReference>
<dbReference type="GO" id="GO:0000209">
    <property type="term" value="P:protein polyubiquitination"/>
    <property type="evidence" value="ECO:0007669"/>
    <property type="project" value="TreeGrafter"/>
</dbReference>
<dbReference type="InterPro" id="IPR025965">
    <property type="entry name" value="FlgD/Vpr_Ig-like"/>
</dbReference>
<comment type="caution">
    <text evidence="4">The sequence shown here is derived from an EMBL/GenBank/DDBJ whole genome shotgun (WGS) entry which is preliminary data.</text>
</comment>
<dbReference type="CDD" id="cd05819">
    <property type="entry name" value="NHL"/>
    <property type="match status" value="1"/>
</dbReference>
<evidence type="ECO:0000259" key="3">
    <source>
        <dbReference type="Pfam" id="PF13860"/>
    </source>
</evidence>
<dbReference type="Gene3D" id="2.60.40.4070">
    <property type="match status" value="1"/>
</dbReference>
<name>A0A235BXA6_UNCW3</name>
<dbReference type="Pfam" id="PF01436">
    <property type="entry name" value="NHL"/>
    <property type="match status" value="2"/>
</dbReference>
<evidence type="ECO:0000256" key="1">
    <source>
        <dbReference type="ARBA" id="ARBA00022737"/>
    </source>
</evidence>
<dbReference type="GO" id="GO:0008270">
    <property type="term" value="F:zinc ion binding"/>
    <property type="evidence" value="ECO:0007669"/>
    <property type="project" value="UniProtKB-KW"/>
</dbReference>
<reference evidence="4 5" key="1">
    <citation type="submission" date="2017-07" db="EMBL/GenBank/DDBJ databases">
        <title>Recovery of genomes from metagenomes via a dereplication, aggregation, and scoring strategy.</title>
        <authorList>
            <person name="Sieber C.M."/>
            <person name="Probst A.J."/>
            <person name="Sharrar A."/>
            <person name="Thomas B.C."/>
            <person name="Hess M."/>
            <person name="Tringe S.G."/>
            <person name="Banfield J.F."/>
        </authorList>
    </citation>
    <scope>NUCLEOTIDE SEQUENCE [LARGE SCALE GENOMIC DNA]</scope>
    <source>
        <strain evidence="4">JGI_Cruoil_03_51_56</strain>
    </source>
</reference>
<dbReference type="GO" id="GO:0061630">
    <property type="term" value="F:ubiquitin protein ligase activity"/>
    <property type="evidence" value="ECO:0007669"/>
    <property type="project" value="TreeGrafter"/>
</dbReference>
<dbReference type="Gene3D" id="2.120.10.30">
    <property type="entry name" value="TolB, C-terminal domain"/>
    <property type="match status" value="1"/>
</dbReference>
<feature type="repeat" description="NHL" evidence="2">
    <location>
        <begin position="105"/>
        <end position="136"/>
    </location>
</feature>
<dbReference type="PANTHER" id="PTHR24104:SF25">
    <property type="entry name" value="PROTEIN LIN-41"/>
    <property type="match status" value="1"/>
</dbReference>
<dbReference type="PANTHER" id="PTHR24104">
    <property type="entry name" value="E3 UBIQUITIN-PROTEIN LIGASE NHLRC1-RELATED"/>
    <property type="match status" value="1"/>
</dbReference>
<dbReference type="PROSITE" id="PS51125">
    <property type="entry name" value="NHL"/>
    <property type="match status" value="3"/>
</dbReference>
<dbReference type="InterPro" id="IPR011042">
    <property type="entry name" value="6-blade_b-propeller_TolB-like"/>
</dbReference>
<dbReference type="AlphaFoldDB" id="A0A235BXA6"/>
<dbReference type="GO" id="GO:0043161">
    <property type="term" value="P:proteasome-mediated ubiquitin-dependent protein catabolic process"/>
    <property type="evidence" value="ECO:0007669"/>
    <property type="project" value="TreeGrafter"/>
</dbReference>
<proteinExistence type="predicted"/>
<evidence type="ECO:0000313" key="5">
    <source>
        <dbReference type="Proteomes" id="UP000215559"/>
    </source>
</evidence>
<dbReference type="SUPFAM" id="SSF63829">
    <property type="entry name" value="Calcium-dependent phosphotriesterase"/>
    <property type="match status" value="1"/>
</dbReference>
<gene>
    <name evidence="4" type="ORF">CH330_01200</name>
</gene>
<feature type="repeat" description="NHL" evidence="2">
    <location>
        <begin position="150"/>
        <end position="180"/>
    </location>
</feature>